<dbReference type="InterPro" id="IPR013783">
    <property type="entry name" value="Ig-like_fold"/>
</dbReference>
<evidence type="ECO:0000256" key="5">
    <source>
        <dbReference type="ARBA" id="ARBA00022741"/>
    </source>
</evidence>
<proteinExistence type="predicted"/>
<keyword evidence="4" id="KW-0808">Transferase</keyword>
<evidence type="ECO:0000313" key="12">
    <source>
        <dbReference type="EMBL" id="MDJ1498333.1"/>
    </source>
</evidence>
<evidence type="ECO:0000256" key="2">
    <source>
        <dbReference type="ARBA" id="ARBA00012438"/>
    </source>
</evidence>
<protein>
    <recommendedName>
        <fullName evidence="2">histidine kinase</fullName>
        <ecNumber evidence="2">2.7.13.3</ecNumber>
    </recommendedName>
</protein>
<sequence>MVKVFSLLWMWLIVCSCLAQSFAGHAISVSEGLPSSEVYEVFQDSKGFIWFATDNGVAKFDGKQMQNFHIQDGLKDPVVFGFFEDDQKRIWFRTFSGQLFYYEKEIIRPYQWNNKLTALLQRNLLTAIYSKDNQLWFSAEKFFGKVDSVGNIFKEPVDKADLTYKVIEKNCFLVASDNIRMRFVKINSQRFPIHLTSDVQEQKIHCVQFWKGKLYLAIDSMLFVFDGKSLIHVFTGKGNILTLSVDKTDYLWIGYRDKGVTRVEDTTFKKLWSIAYLSTRSVTKILQDHEGGFWFSSLEKGVYYIPNLDISYIPYTDESKTTAVLSTPQVILTGNQTGILSAYDPMSGNIRWQQPLGTYINNLFYTNAKVWASTLQSTFLIDSVLHYKKIYDVYVAGLTKDRKDNVWATGFVRITQFDQQGNCLFFQNVGHSYRKIIADDTLLYLLPRLGLHVYTTGLSLVSAPPQLAGFKIINVTSLNDSVLLLGTVGSGFLLVDKKSWNYRQFDVNHSFIANNIYAVLKAKSLLWLGTEKGIITMNISSLLKGNFTFNNITQSNGLPSNRIAFFAETPQSVWAFSDGGISIIPYTFTHKKAKFPPFYLKQLQVNNHSVSLHADSQHSEIDLPYTENNIKLDFGYISFTNQTILTRYRLDGKSRWISSPDRSIQLTSLAPGEYYLEIESSIDNIHWQNVFIPLPIHIHPPWWQRWYVWLSAFALSLLLIYIYYYNRLLIYKQRHLYLKTINAHQQKLIQVEIETQEKERNRIAKELHDGVSTTLSAIRLLVRQFIQSKDDSVASQIEEQFQYTIEELKAIIYALTPAGLDRYGLTSVVREYVDRLNKATPIKIDLTVYGTQSYTPAINIQVFRVIQELLANSVKHSQAENITIHLNLFEDLLNLVYEDDGTGILTDENSSIQKQQGFGLGNIESRIRAIHGTIQFESSHLGVSYMIDIPILVNLHD</sequence>
<dbReference type="Pfam" id="PF02518">
    <property type="entry name" value="HATPase_c"/>
    <property type="match status" value="1"/>
</dbReference>
<keyword evidence="8" id="KW-0902">Two-component regulatory system</keyword>
<evidence type="ECO:0000256" key="4">
    <source>
        <dbReference type="ARBA" id="ARBA00022679"/>
    </source>
</evidence>
<organism evidence="12 13">
    <name type="scientific">Xanthocytophaga flava</name>
    <dbReference type="NCBI Taxonomy" id="3048013"/>
    <lineage>
        <taxon>Bacteria</taxon>
        <taxon>Pseudomonadati</taxon>
        <taxon>Bacteroidota</taxon>
        <taxon>Cytophagia</taxon>
        <taxon>Cytophagales</taxon>
        <taxon>Rhodocytophagaceae</taxon>
        <taxon>Xanthocytophaga</taxon>
    </lineage>
</organism>
<evidence type="ECO:0000256" key="3">
    <source>
        <dbReference type="ARBA" id="ARBA00022553"/>
    </source>
</evidence>
<evidence type="ECO:0000256" key="7">
    <source>
        <dbReference type="ARBA" id="ARBA00022840"/>
    </source>
</evidence>
<evidence type="ECO:0000256" key="8">
    <source>
        <dbReference type="ARBA" id="ARBA00023012"/>
    </source>
</evidence>
<feature type="transmembrane region" description="Helical" evidence="9">
    <location>
        <begin position="706"/>
        <end position="725"/>
    </location>
</feature>
<dbReference type="RefSeq" id="WP_314004674.1">
    <property type="nucleotide sequence ID" value="NZ_JASJOT010000044.1"/>
</dbReference>
<keyword evidence="9" id="KW-0472">Membrane</keyword>
<evidence type="ECO:0000313" key="13">
    <source>
        <dbReference type="Proteomes" id="UP001228581"/>
    </source>
</evidence>
<dbReference type="EMBL" id="JASJOT010000044">
    <property type="protein sequence ID" value="MDJ1498333.1"/>
    <property type="molecule type" value="Genomic_DNA"/>
</dbReference>
<dbReference type="InterPro" id="IPR015943">
    <property type="entry name" value="WD40/YVTN_repeat-like_dom_sf"/>
</dbReference>
<keyword evidence="10" id="KW-0732">Signal</keyword>
<dbReference type="InterPro" id="IPR005467">
    <property type="entry name" value="His_kinase_dom"/>
</dbReference>
<keyword evidence="9" id="KW-0812">Transmembrane</keyword>
<dbReference type="InterPro" id="IPR011110">
    <property type="entry name" value="Reg_prop"/>
</dbReference>
<keyword evidence="3" id="KW-0597">Phosphoprotein</keyword>
<keyword evidence="9" id="KW-1133">Transmembrane helix</keyword>
<evidence type="ECO:0000256" key="1">
    <source>
        <dbReference type="ARBA" id="ARBA00000085"/>
    </source>
</evidence>
<dbReference type="InterPro" id="IPR011047">
    <property type="entry name" value="Quinoprotein_ADH-like_sf"/>
</dbReference>
<gene>
    <name evidence="12" type="ORF">QNI19_35695</name>
</gene>
<keyword evidence="6" id="KW-0418">Kinase</keyword>
<dbReference type="Gene3D" id="2.60.40.10">
    <property type="entry name" value="Immunoglobulins"/>
    <property type="match status" value="1"/>
</dbReference>
<keyword evidence="13" id="KW-1185">Reference proteome</keyword>
<dbReference type="PANTHER" id="PTHR24421">
    <property type="entry name" value="NITRATE/NITRITE SENSOR PROTEIN NARX-RELATED"/>
    <property type="match status" value="1"/>
</dbReference>
<evidence type="ECO:0000259" key="11">
    <source>
        <dbReference type="PROSITE" id="PS50109"/>
    </source>
</evidence>
<dbReference type="Gene3D" id="3.30.565.10">
    <property type="entry name" value="Histidine kinase-like ATPase, C-terminal domain"/>
    <property type="match status" value="1"/>
</dbReference>
<dbReference type="InterPro" id="IPR036890">
    <property type="entry name" value="HATPase_C_sf"/>
</dbReference>
<dbReference type="Proteomes" id="UP001228581">
    <property type="component" value="Unassembled WGS sequence"/>
</dbReference>
<evidence type="ECO:0000256" key="9">
    <source>
        <dbReference type="SAM" id="Phobius"/>
    </source>
</evidence>
<comment type="caution">
    <text evidence="12">The sequence shown here is derived from an EMBL/GenBank/DDBJ whole genome shotgun (WGS) entry which is preliminary data.</text>
</comment>
<dbReference type="PANTHER" id="PTHR24421:SF10">
    <property type="entry name" value="NITRATE_NITRITE SENSOR PROTEIN NARQ"/>
    <property type="match status" value="1"/>
</dbReference>
<feature type="signal peptide" evidence="10">
    <location>
        <begin position="1"/>
        <end position="26"/>
    </location>
</feature>
<reference evidence="12 13" key="1">
    <citation type="submission" date="2023-05" db="EMBL/GenBank/DDBJ databases">
        <authorList>
            <person name="Zhang X."/>
        </authorList>
    </citation>
    <scope>NUCLEOTIDE SEQUENCE [LARGE SCALE GENOMIC DNA]</scope>
    <source>
        <strain evidence="12 13">DM2B3-1</strain>
    </source>
</reference>
<dbReference type="Pfam" id="PF07494">
    <property type="entry name" value="Reg_prop"/>
    <property type="match status" value="1"/>
</dbReference>
<evidence type="ECO:0000256" key="6">
    <source>
        <dbReference type="ARBA" id="ARBA00022777"/>
    </source>
</evidence>
<dbReference type="SMART" id="SM00387">
    <property type="entry name" value="HATPase_c"/>
    <property type="match status" value="1"/>
</dbReference>
<comment type="catalytic activity">
    <reaction evidence="1">
        <text>ATP + protein L-histidine = ADP + protein N-phospho-L-histidine.</text>
        <dbReference type="EC" id="2.7.13.3"/>
    </reaction>
</comment>
<keyword evidence="5" id="KW-0547">Nucleotide-binding</keyword>
<dbReference type="Gene3D" id="2.130.10.10">
    <property type="entry name" value="YVTN repeat-like/Quinoprotein amine dehydrogenase"/>
    <property type="match status" value="2"/>
</dbReference>
<dbReference type="PROSITE" id="PS50109">
    <property type="entry name" value="HIS_KIN"/>
    <property type="match status" value="1"/>
</dbReference>
<dbReference type="CDD" id="cd16917">
    <property type="entry name" value="HATPase_UhpB-NarQ-NarX-like"/>
    <property type="match status" value="1"/>
</dbReference>
<dbReference type="InterPro" id="IPR003594">
    <property type="entry name" value="HATPase_dom"/>
</dbReference>
<dbReference type="Gene3D" id="1.20.5.1930">
    <property type="match status" value="1"/>
</dbReference>
<dbReference type="SUPFAM" id="SSF50998">
    <property type="entry name" value="Quinoprotein alcohol dehydrogenase-like"/>
    <property type="match status" value="1"/>
</dbReference>
<feature type="chain" id="PRO_5046981157" description="histidine kinase" evidence="10">
    <location>
        <begin position="27"/>
        <end position="957"/>
    </location>
</feature>
<evidence type="ECO:0000256" key="10">
    <source>
        <dbReference type="SAM" id="SignalP"/>
    </source>
</evidence>
<dbReference type="Pfam" id="PF07730">
    <property type="entry name" value="HisKA_3"/>
    <property type="match status" value="1"/>
</dbReference>
<accession>A0ABT7CX37</accession>
<name>A0ABT7CX37_9BACT</name>
<feature type="domain" description="Histidine kinase" evidence="11">
    <location>
        <begin position="762"/>
        <end position="953"/>
    </location>
</feature>
<dbReference type="PROSITE" id="PS51257">
    <property type="entry name" value="PROKAR_LIPOPROTEIN"/>
    <property type="match status" value="1"/>
</dbReference>
<dbReference type="InterPro" id="IPR050482">
    <property type="entry name" value="Sensor_HK_TwoCompSys"/>
</dbReference>
<dbReference type="EC" id="2.7.13.3" evidence="2"/>
<dbReference type="SUPFAM" id="SSF55874">
    <property type="entry name" value="ATPase domain of HSP90 chaperone/DNA topoisomerase II/histidine kinase"/>
    <property type="match status" value="1"/>
</dbReference>
<keyword evidence="7" id="KW-0067">ATP-binding</keyword>
<dbReference type="InterPro" id="IPR011712">
    <property type="entry name" value="Sig_transdc_His_kin_sub3_dim/P"/>
</dbReference>